<evidence type="ECO:0000259" key="1">
    <source>
        <dbReference type="Pfam" id="PF13824"/>
    </source>
</evidence>
<dbReference type="PANTHER" id="PTHR28069:SF1">
    <property type="entry name" value="PROTEIN MSS51, MITOCHONDRIAL"/>
    <property type="match status" value="1"/>
</dbReference>
<dbReference type="InterPro" id="IPR032717">
    <property type="entry name" value="Mss51_Znf"/>
</dbReference>
<evidence type="ECO:0000313" key="4">
    <source>
        <dbReference type="Proteomes" id="UP000799302"/>
    </source>
</evidence>
<dbReference type="AlphaFoldDB" id="A0A6A6UNZ9"/>
<protein>
    <submittedName>
        <fullName evidence="3">Uncharacterized protein</fullName>
    </submittedName>
</protein>
<feature type="domain" description="Mitochondrial splicing suppressor 51 zinc-finger" evidence="1">
    <location>
        <begin position="118"/>
        <end position="193"/>
    </location>
</feature>
<dbReference type="OrthoDB" id="5282002at2759"/>
<reference evidence="3" key="1">
    <citation type="journal article" date="2020" name="Stud. Mycol.">
        <title>101 Dothideomycetes genomes: a test case for predicting lifestyles and emergence of pathogens.</title>
        <authorList>
            <person name="Haridas S."/>
            <person name="Albert R."/>
            <person name="Binder M."/>
            <person name="Bloem J."/>
            <person name="Labutti K."/>
            <person name="Salamov A."/>
            <person name="Andreopoulos B."/>
            <person name="Baker S."/>
            <person name="Barry K."/>
            <person name="Bills G."/>
            <person name="Bluhm B."/>
            <person name="Cannon C."/>
            <person name="Castanera R."/>
            <person name="Culley D."/>
            <person name="Daum C."/>
            <person name="Ezra D."/>
            <person name="Gonzalez J."/>
            <person name="Henrissat B."/>
            <person name="Kuo A."/>
            <person name="Liang C."/>
            <person name="Lipzen A."/>
            <person name="Lutzoni F."/>
            <person name="Magnuson J."/>
            <person name="Mondo S."/>
            <person name="Nolan M."/>
            <person name="Ohm R."/>
            <person name="Pangilinan J."/>
            <person name="Park H.-J."/>
            <person name="Ramirez L."/>
            <person name="Alfaro M."/>
            <person name="Sun H."/>
            <person name="Tritt A."/>
            <person name="Yoshinaga Y."/>
            <person name="Zwiers L.-H."/>
            <person name="Turgeon B."/>
            <person name="Goodwin S."/>
            <person name="Spatafora J."/>
            <person name="Crous P."/>
            <person name="Grigoriev I."/>
        </authorList>
    </citation>
    <scope>NUCLEOTIDE SEQUENCE</scope>
    <source>
        <strain evidence="3">CBS 115976</strain>
    </source>
</reference>
<gene>
    <name evidence="3" type="ORF">BT63DRAFT_452018</name>
</gene>
<dbReference type="GO" id="GO:0033617">
    <property type="term" value="P:mitochondrial respiratory chain complex IV assembly"/>
    <property type="evidence" value="ECO:0007669"/>
    <property type="project" value="TreeGrafter"/>
</dbReference>
<accession>A0A6A6UNZ9</accession>
<feature type="domain" description="Mitochondrial splicing suppressor 51-like C-terminal" evidence="2">
    <location>
        <begin position="291"/>
        <end position="474"/>
    </location>
</feature>
<dbReference type="Proteomes" id="UP000799302">
    <property type="component" value="Unassembled WGS sequence"/>
</dbReference>
<dbReference type="EMBL" id="MU004231">
    <property type="protein sequence ID" value="KAF2673962.1"/>
    <property type="molecule type" value="Genomic_DNA"/>
</dbReference>
<dbReference type="GO" id="GO:0005739">
    <property type="term" value="C:mitochondrion"/>
    <property type="evidence" value="ECO:0007669"/>
    <property type="project" value="GOC"/>
</dbReference>
<evidence type="ECO:0000259" key="2">
    <source>
        <dbReference type="Pfam" id="PF20179"/>
    </source>
</evidence>
<proteinExistence type="predicted"/>
<dbReference type="Pfam" id="PF20179">
    <property type="entry name" value="MSS51_C"/>
    <property type="match status" value="1"/>
</dbReference>
<evidence type="ECO:0000313" key="3">
    <source>
        <dbReference type="EMBL" id="KAF2673962.1"/>
    </source>
</evidence>
<dbReference type="InterPro" id="IPR046824">
    <property type="entry name" value="Mss51-like_C"/>
</dbReference>
<sequence>MSTKYTCIRCLHALRTSSRPTAPLWRPISIRLSSTTSTPKSHQATPAAAKRQISTFQETTPEYDFDYPGKAASLKRRADGKSDVSRLIIGQNDLFHPLSESPIPAMRQRAAFMKAHAYCPHPEHNRTRIALSEEDPERRKPTNGGVPPAHVRFECPHCGVPSFCSEEHWADDYEEHMKICDTLREINEDDHDLRSGRYFEEYDFPDRYLEEAAVNFTNWDTLLFTRGFEAIDQERSLRHTTRLLTYPYTIGSILHEYSPYGLRNRMTPEGLRSFTALRYTLHPPKPGDGPAMKQIKPIPPPVRIFVVGARAESSLPRNVWEQLAYLYRDVTFHVIMIGPESMTNRDDEFPLPDRTMRNPFGAVIEDQFSREMKISTYVDYFHTLHEARHFTPYDPYFDCFVLFHPGLGHPASSHEWEKTVPQLLETKCPVIVTGYTEFDMQRDIDWMQKQVGKEMDILLEPGQNEFRSLKWDMNDLDPQDISAGNWGVWAFRGKRYEAQTRG</sequence>
<dbReference type="PANTHER" id="PTHR28069">
    <property type="entry name" value="GH20023P"/>
    <property type="match status" value="1"/>
</dbReference>
<name>A0A6A6UNZ9_9PEZI</name>
<dbReference type="Pfam" id="PF13824">
    <property type="entry name" value="zf-Mss51"/>
    <property type="match status" value="1"/>
</dbReference>
<dbReference type="SUPFAM" id="SSF144232">
    <property type="entry name" value="HIT/MYND zinc finger-like"/>
    <property type="match status" value="1"/>
</dbReference>
<keyword evidence="4" id="KW-1185">Reference proteome</keyword>
<organism evidence="3 4">
    <name type="scientific">Microthyrium microscopicum</name>
    <dbReference type="NCBI Taxonomy" id="703497"/>
    <lineage>
        <taxon>Eukaryota</taxon>
        <taxon>Fungi</taxon>
        <taxon>Dikarya</taxon>
        <taxon>Ascomycota</taxon>
        <taxon>Pezizomycotina</taxon>
        <taxon>Dothideomycetes</taxon>
        <taxon>Dothideomycetes incertae sedis</taxon>
        <taxon>Microthyriales</taxon>
        <taxon>Microthyriaceae</taxon>
        <taxon>Microthyrium</taxon>
    </lineage>
</organism>